<protein>
    <submittedName>
        <fullName evidence="10">AI-2E family transporter</fullName>
    </submittedName>
</protein>
<comment type="caution">
    <text evidence="10">The sequence shown here is derived from an EMBL/GenBank/DDBJ whole genome shotgun (WGS) entry which is preliminary data.</text>
</comment>
<evidence type="ECO:0000256" key="7">
    <source>
        <dbReference type="ARBA" id="ARBA00023136"/>
    </source>
</evidence>
<keyword evidence="3" id="KW-0813">Transport</keyword>
<feature type="transmembrane region" description="Helical" evidence="9">
    <location>
        <begin position="52"/>
        <end position="69"/>
    </location>
</feature>
<feature type="transmembrane region" description="Helical" evidence="9">
    <location>
        <begin position="282"/>
        <end position="310"/>
    </location>
</feature>
<feature type="transmembrane region" description="Helical" evidence="9">
    <location>
        <begin position="178"/>
        <end position="197"/>
    </location>
</feature>
<feature type="transmembrane region" description="Helical" evidence="9">
    <location>
        <begin position="89"/>
        <end position="111"/>
    </location>
</feature>
<proteinExistence type="inferred from homology"/>
<keyword evidence="11" id="KW-1185">Reference proteome</keyword>
<dbReference type="GO" id="GO:0005886">
    <property type="term" value="C:plasma membrane"/>
    <property type="evidence" value="ECO:0007669"/>
    <property type="project" value="UniProtKB-SubCell"/>
</dbReference>
<sequence>MNKRERFKKALQQPWAAMTFAACSAVVLYLLLSNLRVIGRGIGGLIGFVKPVLIGLIIAYVTDPLVVFFEQKVFRRVRQDTVRRGLSVLLTFFSIVLFIVLILVALIPQLISSVRLFISNLDSYSSAFSGLMQQLNDWASSHNVDISQYTSVGTNAVQLITSRLPKSVDGLLNTTITYGKNVFDGVIAVIIAIYFLMDKVRIRKGAHRLWRAIVSDSGYQKSNHFLGRCNEIMIRFILCDLLDGFIIGIANAVFMLVVGYPYVPLISVVVGVTNLAPTFGPILGAVTGAGILVLINPWYALVFLIFTIALQTVDGYVIKPKLFGNTLGVPSIGILISIIVFGRMFGAVGVLLSIPFAAIIDYIYKDGILPKLEARKTKRDQEKKEKSGMTARKRQESQTERTDKE</sequence>
<evidence type="ECO:0000313" key="10">
    <source>
        <dbReference type="EMBL" id="MSS16063.1"/>
    </source>
</evidence>
<dbReference type="InterPro" id="IPR002549">
    <property type="entry name" value="AI-2E-like"/>
</dbReference>
<dbReference type="AlphaFoldDB" id="A0A6L5X9U2"/>
<dbReference type="PANTHER" id="PTHR21716:SF53">
    <property type="entry name" value="PERMEASE PERM-RELATED"/>
    <property type="match status" value="1"/>
</dbReference>
<dbReference type="PROSITE" id="PS51257">
    <property type="entry name" value="PROKAR_LIPOPROTEIN"/>
    <property type="match status" value="1"/>
</dbReference>
<evidence type="ECO:0000256" key="5">
    <source>
        <dbReference type="ARBA" id="ARBA00022692"/>
    </source>
</evidence>
<keyword evidence="4" id="KW-1003">Cell membrane</keyword>
<keyword evidence="7 9" id="KW-0472">Membrane</keyword>
<name>A0A6L5X9U2_9FIRM</name>
<evidence type="ECO:0000256" key="9">
    <source>
        <dbReference type="SAM" id="Phobius"/>
    </source>
</evidence>
<dbReference type="RefSeq" id="WP_154527487.1">
    <property type="nucleotide sequence ID" value="NZ_JAQYJL010000027.1"/>
</dbReference>
<evidence type="ECO:0000256" key="2">
    <source>
        <dbReference type="ARBA" id="ARBA00009773"/>
    </source>
</evidence>
<evidence type="ECO:0000256" key="3">
    <source>
        <dbReference type="ARBA" id="ARBA00022448"/>
    </source>
</evidence>
<dbReference type="GO" id="GO:0055085">
    <property type="term" value="P:transmembrane transport"/>
    <property type="evidence" value="ECO:0007669"/>
    <property type="project" value="TreeGrafter"/>
</dbReference>
<reference evidence="10 11" key="1">
    <citation type="submission" date="2019-08" db="EMBL/GenBank/DDBJ databases">
        <title>In-depth cultivation of the pig gut microbiome towards novel bacterial diversity and tailored functional studies.</title>
        <authorList>
            <person name="Wylensek D."/>
            <person name="Hitch T.C.A."/>
            <person name="Clavel T."/>
        </authorList>
    </citation>
    <scope>NUCLEOTIDE SEQUENCE [LARGE SCALE GENOMIC DNA]</scope>
    <source>
        <strain evidence="10 11">Oil+RF-744-WCA-WT-11</strain>
    </source>
</reference>
<dbReference type="Pfam" id="PF01594">
    <property type="entry name" value="AI-2E_transport"/>
    <property type="match status" value="1"/>
</dbReference>
<keyword evidence="5 9" id="KW-0812">Transmembrane</keyword>
<evidence type="ECO:0000256" key="4">
    <source>
        <dbReference type="ARBA" id="ARBA00022475"/>
    </source>
</evidence>
<comment type="similarity">
    <text evidence="2">Belongs to the autoinducer-2 exporter (AI-2E) (TC 2.A.86) family.</text>
</comment>
<feature type="transmembrane region" description="Helical" evidence="9">
    <location>
        <begin position="12"/>
        <end position="32"/>
    </location>
</feature>
<comment type="subcellular location">
    <subcellularLocation>
        <location evidence="1">Cell membrane</location>
        <topology evidence="1">Multi-pass membrane protein</topology>
    </subcellularLocation>
</comment>
<feature type="region of interest" description="Disordered" evidence="8">
    <location>
        <begin position="375"/>
        <end position="405"/>
    </location>
</feature>
<organism evidence="10 11">
    <name type="scientific">Porcincola intestinalis</name>
    <dbReference type="NCBI Taxonomy" id="2606632"/>
    <lineage>
        <taxon>Bacteria</taxon>
        <taxon>Bacillati</taxon>
        <taxon>Bacillota</taxon>
        <taxon>Clostridia</taxon>
        <taxon>Lachnospirales</taxon>
        <taxon>Lachnospiraceae</taxon>
        <taxon>Porcincola</taxon>
    </lineage>
</organism>
<dbReference type="PANTHER" id="PTHR21716">
    <property type="entry name" value="TRANSMEMBRANE PROTEIN"/>
    <property type="match status" value="1"/>
</dbReference>
<accession>A0A6L5X9U2</accession>
<evidence type="ECO:0000256" key="8">
    <source>
        <dbReference type="SAM" id="MobiDB-lite"/>
    </source>
</evidence>
<dbReference type="EMBL" id="VULZ01000021">
    <property type="protein sequence ID" value="MSS16063.1"/>
    <property type="molecule type" value="Genomic_DNA"/>
</dbReference>
<keyword evidence="6 9" id="KW-1133">Transmembrane helix</keyword>
<dbReference type="Proteomes" id="UP000481852">
    <property type="component" value="Unassembled WGS sequence"/>
</dbReference>
<evidence type="ECO:0000256" key="1">
    <source>
        <dbReference type="ARBA" id="ARBA00004651"/>
    </source>
</evidence>
<gene>
    <name evidence="10" type="ORF">FYJ35_13685</name>
</gene>
<evidence type="ECO:0000256" key="6">
    <source>
        <dbReference type="ARBA" id="ARBA00022989"/>
    </source>
</evidence>
<evidence type="ECO:0000313" key="11">
    <source>
        <dbReference type="Proteomes" id="UP000481852"/>
    </source>
</evidence>
<feature type="transmembrane region" description="Helical" evidence="9">
    <location>
        <begin position="241"/>
        <end position="262"/>
    </location>
</feature>